<proteinExistence type="predicted"/>
<evidence type="ECO:0000313" key="1">
    <source>
        <dbReference type="EMBL" id="MCY9611154.1"/>
    </source>
</evidence>
<sequence>KGQLALKGLRATKDLRDLKGCSKAKLMYPRRNELDLQQISYANMNWLPRASLGSFFFNL</sequence>
<evidence type="ECO:0008006" key="3">
    <source>
        <dbReference type="Google" id="ProtNLM"/>
    </source>
</evidence>
<evidence type="ECO:0000313" key="2">
    <source>
        <dbReference type="Proteomes" id="UP001209276"/>
    </source>
</evidence>
<keyword evidence="2" id="KW-1185">Reference proteome</keyword>
<protein>
    <recommendedName>
        <fullName evidence="3">Transposase</fullName>
    </recommendedName>
</protein>
<dbReference type="Proteomes" id="UP001209276">
    <property type="component" value="Unassembled WGS sequence"/>
</dbReference>
<feature type="non-terminal residue" evidence="1">
    <location>
        <position position="1"/>
    </location>
</feature>
<name>A0ABT4G502_PANTH</name>
<accession>A0ABT4G502</accession>
<comment type="caution">
    <text evidence="1">The sequence shown here is derived from an EMBL/GenBank/DDBJ whole genome shotgun (WGS) entry which is preliminary data.</text>
</comment>
<organism evidence="1 2">
    <name type="scientific">Paenibacillus thiaminolyticus</name>
    <name type="common">Bacillus thiaminolyticus</name>
    <dbReference type="NCBI Taxonomy" id="49283"/>
    <lineage>
        <taxon>Bacteria</taxon>
        <taxon>Bacillati</taxon>
        <taxon>Bacillota</taxon>
        <taxon>Bacilli</taxon>
        <taxon>Bacillales</taxon>
        <taxon>Paenibacillaceae</taxon>
        <taxon>Paenibacillus</taxon>
    </lineage>
</organism>
<reference evidence="1 2" key="1">
    <citation type="submission" date="2022-05" db="EMBL/GenBank/DDBJ databases">
        <title>Genome Sequencing of Bee-Associated Microbes.</title>
        <authorList>
            <person name="Dunlap C."/>
        </authorList>
    </citation>
    <scope>NUCLEOTIDE SEQUENCE [LARGE SCALE GENOMIC DNA]</scope>
    <source>
        <strain evidence="1 2">NRRL B-14613</strain>
    </source>
</reference>
<dbReference type="EMBL" id="JAMDMM010000077">
    <property type="protein sequence ID" value="MCY9611154.1"/>
    <property type="molecule type" value="Genomic_DNA"/>
</dbReference>
<dbReference type="RefSeq" id="WP_268574339.1">
    <property type="nucleotide sequence ID" value="NZ_JAMDMM010000077.1"/>
</dbReference>
<gene>
    <name evidence="1" type="ORF">M5W83_28820</name>
</gene>